<evidence type="ECO:0000313" key="2">
    <source>
        <dbReference type="Proteomes" id="UP000823399"/>
    </source>
</evidence>
<organism evidence="1 2">
    <name type="scientific">Suillus discolor</name>
    <dbReference type="NCBI Taxonomy" id="1912936"/>
    <lineage>
        <taxon>Eukaryota</taxon>
        <taxon>Fungi</taxon>
        <taxon>Dikarya</taxon>
        <taxon>Basidiomycota</taxon>
        <taxon>Agaricomycotina</taxon>
        <taxon>Agaricomycetes</taxon>
        <taxon>Agaricomycetidae</taxon>
        <taxon>Boletales</taxon>
        <taxon>Suillineae</taxon>
        <taxon>Suillaceae</taxon>
        <taxon>Suillus</taxon>
    </lineage>
</organism>
<evidence type="ECO:0000313" key="1">
    <source>
        <dbReference type="EMBL" id="KAG2111214.1"/>
    </source>
</evidence>
<dbReference type="Proteomes" id="UP000823399">
    <property type="component" value="Unassembled WGS sequence"/>
</dbReference>
<reference evidence="1" key="1">
    <citation type="journal article" date="2020" name="New Phytol.">
        <title>Comparative genomics reveals dynamic genome evolution in host specialist ectomycorrhizal fungi.</title>
        <authorList>
            <person name="Lofgren L.A."/>
            <person name="Nguyen N.H."/>
            <person name="Vilgalys R."/>
            <person name="Ruytinx J."/>
            <person name="Liao H.L."/>
            <person name="Branco S."/>
            <person name="Kuo A."/>
            <person name="LaButti K."/>
            <person name="Lipzen A."/>
            <person name="Andreopoulos W."/>
            <person name="Pangilinan J."/>
            <person name="Riley R."/>
            <person name="Hundley H."/>
            <person name="Na H."/>
            <person name="Barry K."/>
            <person name="Grigoriev I.V."/>
            <person name="Stajich J.E."/>
            <person name="Kennedy P.G."/>
        </authorList>
    </citation>
    <scope>NUCLEOTIDE SEQUENCE</scope>
    <source>
        <strain evidence="1">FC423</strain>
    </source>
</reference>
<dbReference type="GeneID" id="64702724"/>
<proteinExistence type="predicted"/>
<dbReference type="EMBL" id="JABBWM010000018">
    <property type="protein sequence ID" value="KAG2111214.1"/>
    <property type="molecule type" value="Genomic_DNA"/>
</dbReference>
<keyword evidence="2" id="KW-1185">Reference proteome</keyword>
<dbReference type="OrthoDB" id="3260919at2759"/>
<name>A0A9P7FAX0_9AGAM</name>
<dbReference type="RefSeq" id="XP_041294573.1">
    <property type="nucleotide sequence ID" value="XM_041440465.1"/>
</dbReference>
<gene>
    <name evidence="1" type="ORF">F5147DRAFT_759957</name>
</gene>
<accession>A0A9P7FAX0</accession>
<dbReference type="AlphaFoldDB" id="A0A9P7FAX0"/>
<protein>
    <submittedName>
        <fullName evidence="1">Uncharacterized protein</fullName>
    </submittedName>
</protein>
<sequence>MSVFEPKTILTLLKNSTAVSPLEKNTFEKNWRFQLQWESEIVEYVQFLWEKMRRRSKKGETNKLGVNIPLLGPRFMPPSYLHIQKWSGGGAVDLTIQYLKPLNIVHPFYYPQLARCPRCGSDKDMTWEGWTSKGPRELHGILCEEMALGAQLRCNRCKETSKSKLKTRNSTTHHSDLVDSSIEGYCFTMTSAMYWKFWEHWRIPRGIPIFFYRCALTRDLFDLLVELRPSSTSAGLEERIRQLHLFEYKCRMLEYLEAVSTYESSNSSNSRTLGLGHYFNHGAAGSMTAGSGLQAFSEPDDQLGYNNKSISNEIITEVFVDFSTCTRQDESALYLKSLSAICGFLDNTFKASNKATLTNKDGQKTREIKGGILTVLNESNEIIAWCFCQTRANAEITELLRGLNLPQPKMMVADNCCHIHGAVASAMPETEAKLDVWHFSARYVAAILNTSKSPFRSAITADISGAILKKHAEHGRGAEYWDRGEQERRLVAVFDKWAEKGVWSAAAQKVHQEQLKYIRKGCLERSDQDIRSDGSRVEGTHKGWNSLQCAQPSGIVMLSALGHDFVLRRNIRVASSRRQMTPFVKFTHGSHHIQLSNHIARLYNGLHEKDTRLLPLPELPDVDSGETFGLVASDNTTTFGGLLVKEETADTKLTLTHNFEVCTDSFTGGTIDFATEASRSIMIEDWQIDPALLDQPATQPLLPHATKVVPASPTKRKVSCVSFDANDELDSGNTSKRPRTLVSAGTKTLNGYFSSGHIVMRPRELHRPVTEDRPVIPGATAEDCPSTCISNTITPSAGISNAITGGHPAVTSDYPVIPGATTEDCPSTGISNAITGGHPAVTSDYPVIPGATAEDCPSAGINNTITRSQHLFSIATGINPRSLTLQNSDEFYLFMDMRAKLKWLSYQMTSKRWVLATEEYNRRLTQTAGRLVIQKNPQALLRALGDIEPKLMNCIIRDEYTSKRNNETFWRHHCSVVPLVKQERGKKPRKAQTCSRCQTIMYPGPENSPLNHKRGYCADGVKQVSKNSGEDLPPWPQPQGLFSEGCTFHPHAFLLAVQRVYEYISLQGPGEMDLLETEAFAKLLVSRTEIHEDGAVLFQLFTDFIVDPSTPRDHIVVRNDKQWLRINFLQQP</sequence>
<comment type="caution">
    <text evidence="1">The sequence shown here is derived from an EMBL/GenBank/DDBJ whole genome shotgun (WGS) entry which is preliminary data.</text>
</comment>